<proteinExistence type="predicted"/>
<dbReference type="Proteomes" id="UP000257014">
    <property type="component" value="Unassembled WGS sequence"/>
</dbReference>
<organism evidence="1 2">
    <name type="scientific">Caldibacillus debilis</name>
    <dbReference type="NCBI Taxonomy" id="301148"/>
    <lineage>
        <taxon>Bacteria</taxon>
        <taxon>Bacillati</taxon>
        <taxon>Bacillota</taxon>
        <taxon>Bacilli</taxon>
        <taxon>Bacillales</taxon>
        <taxon>Bacillaceae</taxon>
        <taxon>Caldibacillus</taxon>
    </lineage>
</organism>
<sequence length="138" mass="15610">MLPFLWAGNLLRWPDGERPEFTGIALHAGYGRSQIRSQSSPIFRESTSYLEQKISSERRLERSPNFTEMLLKGLDHPKFVSGRSIFRECPSLEPGNPSAQRIREKRRDFPAGKGALSEKFDAVVPFREGSETGLLTAE</sequence>
<gene>
    <name evidence="1" type="ORF">C6P37_15450</name>
</gene>
<dbReference type="AlphaFoldDB" id="A0A3E0JXJ9"/>
<name>A0A3E0JXJ9_9BACI</name>
<protein>
    <submittedName>
        <fullName evidence="1">Uncharacterized protein</fullName>
    </submittedName>
</protein>
<reference evidence="1 2" key="1">
    <citation type="submission" date="2018-03" db="EMBL/GenBank/DDBJ databases">
        <authorList>
            <person name="Keele B.F."/>
        </authorList>
    </citation>
    <scope>NUCLEOTIDE SEQUENCE [LARGE SCALE GENOMIC DNA]</scope>
    <source>
        <strain evidence="1">ZCTH4_d</strain>
    </source>
</reference>
<evidence type="ECO:0000313" key="1">
    <source>
        <dbReference type="EMBL" id="REJ24873.1"/>
    </source>
</evidence>
<evidence type="ECO:0000313" key="2">
    <source>
        <dbReference type="Proteomes" id="UP000257014"/>
    </source>
</evidence>
<comment type="caution">
    <text evidence="1">The sequence shown here is derived from an EMBL/GenBank/DDBJ whole genome shotgun (WGS) entry which is preliminary data.</text>
</comment>
<dbReference type="EMBL" id="QEWE01000035">
    <property type="protein sequence ID" value="REJ24873.1"/>
    <property type="molecule type" value="Genomic_DNA"/>
</dbReference>
<accession>A0A3E0JXJ9</accession>